<keyword evidence="6 13" id="KW-0812">Transmembrane</keyword>
<sequence length="384" mass="43057">MAENDDGQERSEQPTAKRLRDARERGQVARSRELGTFLVLTLGAAFIFFAGGWMAARFVRLMTEGWTLERELILDENLLVARLVHLLGQALLIISPLLALLMIAALVGPLLVGGANFSTQAMMPQFSRVNPLAGLKRMFSLQGLLELVKGLAKFALVGIVAFLGLKSIWPKLLTLDELPVETAIAQAVHLAAWLFLIASAALVIVAAIDVPFQLWNYQRQLRMTLQEIKDEFKETEGKPEVKSRIRRVQHEMARRRMMAEVPKADVIITNPTHYAVAIAYVPATMSAPRLLAKGVDRVALAIRHLGEEHGIVCVEAPRVARAIYLTTELNQEIPSGLFVAVARILAYVYQIRRDEAEVELPDELPVPDEYLDPRRAPRWRRLRR</sequence>
<dbReference type="InterPro" id="IPR029025">
    <property type="entry name" value="T3SS_substrate_exporter_C"/>
</dbReference>
<evidence type="ECO:0000256" key="5">
    <source>
        <dbReference type="ARBA" id="ARBA00022475"/>
    </source>
</evidence>
<feature type="region of interest" description="Disordered" evidence="14">
    <location>
        <begin position="1"/>
        <end position="24"/>
    </location>
</feature>
<dbReference type="PANTHER" id="PTHR30531">
    <property type="entry name" value="FLAGELLAR BIOSYNTHETIC PROTEIN FLHB"/>
    <property type="match status" value="1"/>
</dbReference>
<dbReference type="GO" id="GO:0044780">
    <property type="term" value="P:bacterial-type flagellum assembly"/>
    <property type="evidence" value="ECO:0007669"/>
    <property type="project" value="InterPro"/>
</dbReference>
<evidence type="ECO:0000256" key="6">
    <source>
        <dbReference type="ARBA" id="ARBA00022692"/>
    </source>
</evidence>
<evidence type="ECO:0000256" key="9">
    <source>
        <dbReference type="ARBA" id="ARBA00022989"/>
    </source>
</evidence>
<dbReference type="Proteomes" id="UP000502699">
    <property type="component" value="Chromosome"/>
</dbReference>
<feature type="transmembrane region" description="Helical" evidence="13">
    <location>
        <begin position="86"/>
        <end position="112"/>
    </location>
</feature>
<name>A0A6G7VFX1_9GAMM</name>
<feature type="transmembrane region" description="Helical" evidence="13">
    <location>
        <begin position="151"/>
        <end position="170"/>
    </location>
</feature>
<dbReference type="KEGG" id="cjap:GWK36_14040"/>
<feature type="transmembrane region" description="Helical" evidence="13">
    <location>
        <begin position="34"/>
        <end position="56"/>
    </location>
</feature>
<evidence type="ECO:0000256" key="8">
    <source>
        <dbReference type="ARBA" id="ARBA00022927"/>
    </source>
</evidence>
<keyword evidence="15" id="KW-0969">Cilium</keyword>
<evidence type="ECO:0000256" key="12">
    <source>
        <dbReference type="ARBA" id="ARBA00025078"/>
    </source>
</evidence>
<evidence type="ECO:0000256" key="3">
    <source>
        <dbReference type="ARBA" id="ARBA00021622"/>
    </source>
</evidence>
<evidence type="ECO:0000256" key="10">
    <source>
        <dbReference type="ARBA" id="ARBA00023136"/>
    </source>
</evidence>
<accession>A0A6G7VFX1</accession>
<dbReference type="Gene3D" id="3.40.1690.10">
    <property type="entry name" value="secretion proteins EscU"/>
    <property type="match status" value="1"/>
</dbReference>
<protein>
    <recommendedName>
        <fullName evidence="3 13">Flagellar biosynthetic protein FlhB</fullName>
    </recommendedName>
</protein>
<evidence type="ECO:0000256" key="11">
    <source>
        <dbReference type="ARBA" id="ARBA00023225"/>
    </source>
</evidence>
<organism evidence="15 16">
    <name type="scientific">Caldichromatium japonicum</name>
    <dbReference type="NCBI Taxonomy" id="2699430"/>
    <lineage>
        <taxon>Bacteria</taxon>
        <taxon>Pseudomonadati</taxon>
        <taxon>Pseudomonadota</taxon>
        <taxon>Gammaproteobacteria</taxon>
        <taxon>Chromatiales</taxon>
        <taxon>Chromatiaceae</taxon>
        <taxon>Caldichromatium</taxon>
    </lineage>
</organism>
<comment type="subcellular location">
    <subcellularLocation>
        <location evidence="1">Cell membrane</location>
        <topology evidence="1">Multi-pass membrane protein</topology>
    </subcellularLocation>
</comment>
<dbReference type="GO" id="GO:0009306">
    <property type="term" value="P:protein secretion"/>
    <property type="evidence" value="ECO:0007669"/>
    <property type="project" value="InterPro"/>
</dbReference>
<evidence type="ECO:0000256" key="14">
    <source>
        <dbReference type="SAM" id="MobiDB-lite"/>
    </source>
</evidence>
<evidence type="ECO:0000256" key="4">
    <source>
        <dbReference type="ARBA" id="ARBA00022448"/>
    </source>
</evidence>
<keyword evidence="16" id="KW-1185">Reference proteome</keyword>
<keyword evidence="9 13" id="KW-1133">Transmembrane helix</keyword>
<dbReference type="RefSeq" id="WP_166272058.1">
    <property type="nucleotide sequence ID" value="NZ_CP048029.1"/>
</dbReference>
<dbReference type="SUPFAM" id="SSF160544">
    <property type="entry name" value="EscU C-terminal domain-like"/>
    <property type="match status" value="1"/>
</dbReference>
<evidence type="ECO:0000256" key="2">
    <source>
        <dbReference type="ARBA" id="ARBA00010690"/>
    </source>
</evidence>
<dbReference type="PRINTS" id="PR00950">
    <property type="entry name" value="TYPE3IMSPROT"/>
</dbReference>
<reference evidence="16" key="1">
    <citation type="submission" date="2020-01" db="EMBL/GenBank/DDBJ databases">
        <title>Caldichromatium gen. nov., sp. nov., a thermophilic purple sulfur bacterium member of the family Chromatiaceae isolated from Nakabusa hot spring, Japan.</title>
        <authorList>
            <person name="Saini M.K."/>
            <person name="Hanada S."/>
            <person name="Tank M."/>
        </authorList>
    </citation>
    <scope>NUCLEOTIDE SEQUENCE [LARGE SCALE GENOMIC DNA]</scope>
    <source>
        <strain evidence="16">No.7</strain>
    </source>
</reference>
<comment type="similarity">
    <text evidence="2 13">Belongs to the type III secretion exporter family.</text>
</comment>
<dbReference type="AlphaFoldDB" id="A0A6G7VFX1"/>
<evidence type="ECO:0000313" key="15">
    <source>
        <dbReference type="EMBL" id="QIK38921.1"/>
    </source>
</evidence>
<dbReference type="GO" id="GO:0005886">
    <property type="term" value="C:plasma membrane"/>
    <property type="evidence" value="ECO:0007669"/>
    <property type="project" value="UniProtKB-SubCell"/>
</dbReference>
<dbReference type="EMBL" id="CP048029">
    <property type="protein sequence ID" value="QIK38921.1"/>
    <property type="molecule type" value="Genomic_DNA"/>
</dbReference>
<evidence type="ECO:0000256" key="13">
    <source>
        <dbReference type="RuleBase" id="RU364091"/>
    </source>
</evidence>
<keyword evidence="15" id="KW-0282">Flagellum</keyword>
<proteinExistence type="inferred from homology"/>
<keyword evidence="7 13" id="KW-1005">Bacterial flagellum biogenesis</keyword>
<evidence type="ECO:0000313" key="16">
    <source>
        <dbReference type="Proteomes" id="UP000502699"/>
    </source>
</evidence>
<keyword evidence="8 13" id="KW-0653">Protein transport</keyword>
<evidence type="ECO:0000256" key="1">
    <source>
        <dbReference type="ARBA" id="ARBA00004651"/>
    </source>
</evidence>
<dbReference type="InterPro" id="IPR006135">
    <property type="entry name" value="T3SS_substrate_exporter"/>
</dbReference>
<dbReference type="Pfam" id="PF01312">
    <property type="entry name" value="Bac_export_2"/>
    <property type="match status" value="1"/>
</dbReference>
<keyword evidence="5 13" id="KW-1003">Cell membrane</keyword>
<comment type="function">
    <text evidence="12 13">Required for formation of the rod structure in the basal body of the flagellar apparatus. Together with FliI and FliH, may constitute the export apparatus of flagellin.</text>
</comment>
<dbReference type="InterPro" id="IPR006136">
    <property type="entry name" value="FlhB"/>
</dbReference>
<keyword evidence="11 13" id="KW-1006">Bacterial flagellum protein export</keyword>
<gene>
    <name evidence="13 15" type="primary">flhB</name>
    <name evidence="15" type="ORF">GWK36_14040</name>
</gene>
<keyword evidence="15" id="KW-0966">Cell projection</keyword>
<feature type="transmembrane region" description="Helical" evidence="13">
    <location>
        <begin position="190"/>
        <end position="212"/>
    </location>
</feature>
<dbReference type="PANTHER" id="PTHR30531:SF12">
    <property type="entry name" value="FLAGELLAR BIOSYNTHETIC PROTEIN FLHB"/>
    <property type="match status" value="1"/>
</dbReference>
<keyword evidence="4 13" id="KW-0813">Transport</keyword>
<evidence type="ECO:0000256" key="7">
    <source>
        <dbReference type="ARBA" id="ARBA00022795"/>
    </source>
</evidence>
<dbReference type="Gene3D" id="6.10.250.2080">
    <property type="match status" value="1"/>
</dbReference>
<dbReference type="NCBIfam" id="TIGR00328">
    <property type="entry name" value="flhB"/>
    <property type="match status" value="1"/>
</dbReference>
<keyword evidence="10 13" id="KW-0472">Membrane</keyword>